<evidence type="ECO:0000256" key="2">
    <source>
        <dbReference type="ARBA" id="ARBA00022516"/>
    </source>
</evidence>
<dbReference type="PANTHER" id="PTHR10434">
    <property type="entry name" value="1-ACYL-SN-GLYCEROL-3-PHOSPHATE ACYLTRANSFERASE"/>
    <property type="match status" value="1"/>
</dbReference>
<dbReference type="InterPro" id="IPR002123">
    <property type="entry name" value="Plipid/glycerol_acylTrfase"/>
</dbReference>
<proteinExistence type="predicted"/>
<accession>A0A1H0IL15</accession>
<gene>
    <name evidence="7" type="ORF">SAMN05192530_105209</name>
</gene>
<evidence type="ECO:0000256" key="4">
    <source>
        <dbReference type="ARBA" id="ARBA00023098"/>
    </source>
</evidence>
<evidence type="ECO:0000256" key="5">
    <source>
        <dbReference type="ARBA" id="ARBA00023315"/>
    </source>
</evidence>
<protein>
    <submittedName>
        <fullName evidence="7">Lyso-ornithine lipid acyltransferase</fullName>
    </submittedName>
</protein>
<dbReference type="EMBL" id="FNIT01000005">
    <property type="protein sequence ID" value="SDO32083.1"/>
    <property type="molecule type" value="Genomic_DNA"/>
</dbReference>
<dbReference type="Pfam" id="PF01553">
    <property type="entry name" value="Acyltransferase"/>
    <property type="match status" value="1"/>
</dbReference>
<dbReference type="STRING" id="1166073.SAMN05192530_105209"/>
<evidence type="ECO:0000256" key="1">
    <source>
        <dbReference type="ARBA" id="ARBA00005189"/>
    </source>
</evidence>
<evidence type="ECO:0000256" key="3">
    <source>
        <dbReference type="ARBA" id="ARBA00022679"/>
    </source>
</evidence>
<dbReference type="SMART" id="SM00563">
    <property type="entry name" value="PlsC"/>
    <property type="match status" value="1"/>
</dbReference>
<evidence type="ECO:0000259" key="6">
    <source>
        <dbReference type="SMART" id="SM00563"/>
    </source>
</evidence>
<keyword evidence="3 7" id="KW-0808">Transferase</keyword>
<dbReference type="AlphaFoldDB" id="A0A1H0IL15"/>
<dbReference type="OrthoDB" id="9806880at2"/>
<dbReference type="SUPFAM" id="SSF69593">
    <property type="entry name" value="Glycerol-3-phosphate (1)-acyltransferase"/>
    <property type="match status" value="1"/>
</dbReference>
<sequence>MATGRLALTVLGLVLLTLALTPLQLVAIQLRWPLARRLPHLWHLVAARISGIRVRVRGEPARGRPLLLVSNHQSWADIVALGAAMPLSFIAKEEVRGWPAFGWLARLQRTVFVARERRGETGRQTDTIGERLASGDVMVLFAEGTTSDGNGVLPFRTALFGAAQASLRASSRAEVTVQPVAVAWTRVHGMPMGLFHRPLAAWPGDVPLVPHLPDFMREAAFDAEVVFGEPFSFTAGTDRKALARASERRVRELLTAALRDPL</sequence>
<evidence type="ECO:0000313" key="8">
    <source>
        <dbReference type="Proteomes" id="UP000198793"/>
    </source>
</evidence>
<feature type="domain" description="Phospholipid/glycerol acyltransferase" evidence="6">
    <location>
        <begin position="66"/>
        <end position="185"/>
    </location>
</feature>
<keyword evidence="8" id="KW-1185">Reference proteome</keyword>
<dbReference type="GO" id="GO:0003841">
    <property type="term" value="F:1-acylglycerol-3-phosphate O-acyltransferase activity"/>
    <property type="evidence" value="ECO:0007669"/>
    <property type="project" value="TreeGrafter"/>
</dbReference>
<name>A0A1H0IL15_9HYPH</name>
<dbReference type="Proteomes" id="UP000198793">
    <property type="component" value="Unassembled WGS sequence"/>
</dbReference>
<keyword evidence="5 7" id="KW-0012">Acyltransferase</keyword>
<keyword evidence="2" id="KW-0444">Lipid biosynthesis</keyword>
<dbReference type="PANTHER" id="PTHR10434:SF64">
    <property type="entry name" value="1-ACYL-SN-GLYCEROL-3-PHOSPHATE ACYLTRANSFERASE-RELATED"/>
    <property type="match status" value="1"/>
</dbReference>
<comment type="pathway">
    <text evidence="1">Lipid metabolism.</text>
</comment>
<dbReference type="CDD" id="cd07989">
    <property type="entry name" value="LPLAT_AGPAT-like"/>
    <property type="match status" value="1"/>
</dbReference>
<evidence type="ECO:0000313" key="7">
    <source>
        <dbReference type="EMBL" id="SDO32083.1"/>
    </source>
</evidence>
<organism evidence="7 8">
    <name type="scientific">Aureimonas jatrophae</name>
    <dbReference type="NCBI Taxonomy" id="1166073"/>
    <lineage>
        <taxon>Bacteria</taxon>
        <taxon>Pseudomonadati</taxon>
        <taxon>Pseudomonadota</taxon>
        <taxon>Alphaproteobacteria</taxon>
        <taxon>Hyphomicrobiales</taxon>
        <taxon>Aurantimonadaceae</taxon>
        <taxon>Aureimonas</taxon>
    </lineage>
</organism>
<keyword evidence="4" id="KW-0443">Lipid metabolism</keyword>
<dbReference type="GO" id="GO:0006654">
    <property type="term" value="P:phosphatidic acid biosynthetic process"/>
    <property type="evidence" value="ECO:0007669"/>
    <property type="project" value="TreeGrafter"/>
</dbReference>
<reference evidence="7 8" key="1">
    <citation type="submission" date="2016-10" db="EMBL/GenBank/DDBJ databases">
        <authorList>
            <person name="de Groot N.N."/>
        </authorList>
    </citation>
    <scope>NUCLEOTIDE SEQUENCE [LARGE SCALE GENOMIC DNA]</scope>
    <source>
        <strain evidence="8">L7-484,KACC 16230,DSM 25025</strain>
    </source>
</reference>
<dbReference type="RefSeq" id="WP_090673801.1">
    <property type="nucleotide sequence ID" value="NZ_FNIT01000005.1"/>
</dbReference>